<dbReference type="EMBL" id="CYRY02043352">
    <property type="protein sequence ID" value="VCX37670.1"/>
    <property type="molecule type" value="Genomic_DNA"/>
</dbReference>
<name>A0A9X9Q7D6_GULGU</name>
<keyword evidence="2" id="KW-1185">Reference proteome</keyword>
<accession>A0A9X9Q7D6</accession>
<proteinExistence type="predicted"/>
<organism evidence="1 2">
    <name type="scientific">Gulo gulo</name>
    <name type="common">Wolverine</name>
    <name type="synonym">Gluton</name>
    <dbReference type="NCBI Taxonomy" id="48420"/>
    <lineage>
        <taxon>Eukaryota</taxon>
        <taxon>Metazoa</taxon>
        <taxon>Chordata</taxon>
        <taxon>Craniata</taxon>
        <taxon>Vertebrata</taxon>
        <taxon>Euteleostomi</taxon>
        <taxon>Mammalia</taxon>
        <taxon>Eutheria</taxon>
        <taxon>Laurasiatheria</taxon>
        <taxon>Carnivora</taxon>
        <taxon>Caniformia</taxon>
        <taxon>Musteloidea</taxon>
        <taxon>Mustelidae</taxon>
        <taxon>Guloninae</taxon>
        <taxon>Gulo</taxon>
    </lineage>
</organism>
<comment type="caution">
    <text evidence="1">The sequence shown here is derived from an EMBL/GenBank/DDBJ whole genome shotgun (WGS) entry which is preliminary data.</text>
</comment>
<dbReference type="Proteomes" id="UP000269945">
    <property type="component" value="Unassembled WGS sequence"/>
</dbReference>
<feature type="non-terminal residue" evidence="1">
    <location>
        <position position="1"/>
    </location>
</feature>
<gene>
    <name evidence="1" type="ORF">BN2614_LOCUS1</name>
</gene>
<protein>
    <submittedName>
        <fullName evidence="1">Uncharacterized protein</fullName>
    </submittedName>
</protein>
<dbReference type="AlphaFoldDB" id="A0A9X9Q7D6"/>
<reference evidence="1 2" key="1">
    <citation type="submission" date="2018-10" db="EMBL/GenBank/DDBJ databases">
        <authorList>
            <person name="Ekblom R."/>
            <person name="Jareborg N."/>
        </authorList>
    </citation>
    <scope>NUCLEOTIDE SEQUENCE [LARGE SCALE GENOMIC DNA]</scope>
    <source>
        <tissue evidence="1">Muscle</tissue>
    </source>
</reference>
<evidence type="ECO:0000313" key="1">
    <source>
        <dbReference type="EMBL" id="VCX37670.1"/>
    </source>
</evidence>
<sequence>MVALRLPGVPTQGLATGIGLSSPQAKPRRWRKSSSVGSIPIQWPVESWPLPPLCLRIP</sequence>
<evidence type="ECO:0000313" key="2">
    <source>
        <dbReference type="Proteomes" id="UP000269945"/>
    </source>
</evidence>